<dbReference type="InterPro" id="IPR026816">
    <property type="entry name" value="Flavodoxin_dom"/>
</dbReference>
<proteinExistence type="inferred from homology"/>
<dbReference type="InterPro" id="IPR001226">
    <property type="entry name" value="Flavodoxin_CS"/>
</dbReference>
<dbReference type="InterPro" id="IPR044264">
    <property type="entry name" value="HemG"/>
</dbReference>
<sequence>MKALILYSSRDGQTHAIASYIANELKEKCSCDVVDLAHAERVDLKSYDQVMIGASIRYGHFNPVLDKFVKKHAETLNRMPSAFFGVNLTARKPEKRTPQTNAYVRKFLLASPWEPAMCGVFAGALRYPRYRWFDKVMIQLIMRMTGGETDTRKEVEYTDWQQVAKFAEDFGQISYKKSH</sequence>
<dbReference type="NCBIfam" id="NF008316">
    <property type="entry name" value="PRK11104.1"/>
    <property type="match status" value="1"/>
</dbReference>
<name>H2IVW1_RAHAC</name>
<dbReference type="SUPFAM" id="SSF52218">
    <property type="entry name" value="Flavoproteins"/>
    <property type="match status" value="1"/>
</dbReference>
<dbReference type="OrthoDB" id="9795729at2"/>
<dbReference type="HOGENOM" id="CLU_094839_0_1_6"/>
<dbReference type="InterPro" id="IPR008254">
    <property type="entry name" value="Flavodoxin/NO_synth"/>
</dbReference>
<evidence type="ECO:0000256" key="1">
    <source>
        <dbReference type="ARBA" id="ARBA00022630"/>
    </source>
</evidence>
<evidence type="ECO:0000313" key="9">
    <source>
        <dbReference type="EMBL" id="AEX54016.1"/>
    </source>
</evidence>
<dbReference type="AlphaFoldDB" id="H2IVW1"/>
<comment type="pathway">
    <text evidence="7">Porphyrin-containing compound metabolism; protoporphyrin-IX biosynthesis; protoporphyrin-IX from protoporphyrinogen-IX: step 1/1.</text>
</comment>
<dbReference type="UniPathway" id="UPA00251">
    <property type="reaction ID" value="UER00324"/>
</dbReference>
<dbReference type="GO" id="GO:0009055">
    <property type="term" value="F:electron transfer activity"/>
    <property type="evidence" value="ECO:0007669"/>
    <property type="project" value="InterPro"/>
</dbReference>
<comment type="cofactor">
    <cofactor evidence="7">
        <name>FMN</name>
        <dbReference type="ChEBI" id="CHEBI:58210"/>
    </cofactor>
    <text evidence="7">Binds 1 FMN non-covalently per subunit.</text>
</comment>
<dbReference type="InterPro" id="IPR052200">
    <property type="entry name" value="Protoporphyrinogen_IX_DH"/>
</dbReference>
<keyword evidence="5" id="KW-0472">Membrane</keyword>
<accession>H2IVW1</accession>
<keyword evidence="2 7" id="KW-0288">FMN</keyword>
<dbReference type="Proteomes" id="UP000009010">
    <property type="component" value="Chromosome"/>
</dbReference>
<gene>
    <name evidence="7" type="primary">hemG</name>
    <name evidence="9" type="ordered locus">Rahaq2_4263</name>
</gene>
<evidence type="ECO:0000256" key="3">
    <source>
        <dbReference type="ARBA" id="ARBA00022741"/>
    </source>
</evidence>
<reference evidence="10" key="2">
    <citation type="submission" date="2012-01" db="EMBL/GenBank/DDBJ databases">
        <title>Complete sequence of chromosome of Rahnella aquatilis CIP 78.65.</title>
        <authorList>
            <person name="Lucas S."/>
            <person name="Han J."/>
            <person name="Lapidus A."/>
            <person name="Cheng J.-F."/>
            <person name="Goodwin L."/>
            <person name="Pitluck S."/>
            <person name="Peters L."/>
            <person name="Ovchinnikova G."/>
            <person name="Held B."/>
            <person name="Detter J.C."/>
            <person name="Han C."/>
            <person name="Tapia R."/>
            <person name="Land M."/>
            <person name="Hauser L."/>
            <person name="Kyrpides N."/>
            <person name="Ivanova N."/>
            <person name="Pagani I."/>
            <person name="Sobecky P."/>
            <person name="Martinez R."/>
            <person name="Woyke T."/>
        </authorList>
    </citation>
    <scope>NUCLEOTIDE SEQUENCE [LARGE SCALE GENOMIC DNA]</scope>
    <source>
        <strain evidence="10">ATCC 33071 / DSM 4594 / JCM 1683 / NBRC 105701 / NCIMB 13365 / CIP 78.65</strain>
    </source>
</reference>
<dbReference type="HAMAP" id="MF_00853">
    <property type="entry name" value="HemG"/>
    <property type="match status" value="1"/>
</dbReference>
<dbReference type="PROSITE" id="PS00201">
    <property type="entry name" value="FLAVODOXIN"/>
    <property type="match status" value="1"/>
</dbReference>
<evidence type="ECO:0000259" key="8">
    <source>
        <dbReference type="PROSITE" id="PS50902"/>
    </source>
</evidence>
<dbReference type="GO" id="GO:0006782">
    <property type="term" value="P:protoporphyrinogen IX biosynthetic process"/>
    <property type="evidence" value="ECO:0007669"/>
    <property type="project" value="UniProtKB-UniRule"/>
</dbReference>
<dbReference type="PANTHER" id="PTHR38030">
    <property type="entry name" value="PROTOPORPHYRINOGEN IX DEHYDROGENASE [MENAQUINONE]"/>
    <property type="match status" value="1"/>
</dbReference>
<comment type="similarity">
    <text evidence="7">Belongs to the HemG family.</text>
</comment>
<dbReference type="eggNOG" id="COG4635">
    <property type="taxonomic scope" value="Bacteria"/>
</dbReference>
<dbReference type="KEGG" id="raq:Rahaq2_4263"/>
<dbReference type="GO" id="GO:0010181">
    <property type="term" value="F:FMN binding"/>
    <property type="evidence" value="ECO:0007669"/>
    <property type="project" value="UniProtKB-UniRule"/>
</dbReference>
<evidence type="ECO:0000256" key="7">
    <source>
        <dbReference type="HAMAP-Rule" id="MF_00853"/>
    </source>
</evidence>
<keyword evidence="7" id="KW-1003">Cell membrane</keyword>
<dbReference type="GO" id="GO:0070819">
    <property type="term" value="F:menaquinone-dependent protoporphyrinogen oxidase activity"/>
    <property type="evidence" value="ECO:0007669"/>
    <property type="project" value="UniProtKB-UniRule"/>
</dbReference>
<evidence type="ECO:0000313" key="10">
    <source>
        <dbReference type="Proteomes" id="UP000009010"/>
    </source>
</evidence>
<organism evidence="9 10">
    <name type="scientific">Rahnella aquatilis (strain ATCC 33071 / DSM 4594 / JCM 1683 / NBRC 105701 / NCIMB 13365 / CIP 78.65)</name>
    <dbReference type="NCBI Taxonomy" id="745277"/>
    <lineage>
        <taxon>Bacteria</taxon>
        <taxon>Pseudomonadati</taxon>
        <taxon>Pseudomonadota</taxon>
        <taxon>Gammaproteobacteria</taxon>
        <taxon>Enterobacterales</taxon>
        <taxon>Yersiniaceae</taxon>
        <taxon>Rahnella</taxon>
    </lineage>
</organism>
<comment type="function">
    <text evidence="7">Catalyzes the 6-electron oxidation of protoporphyrinogen IX to form protoporphyrin IX; under anaerobic conditions uses menaquinone as an electron acceptor, under aerobic conditions uses ubiquinone as an electron acceptor.</text>
</comment>
<dbReference type="PANTHER" id="PTHR38030:SF2">
    <property type="entry name" value="PROTOPORPHYRINOGEN IX DEHYDROGENASE [QUINONE]"/>
    <property type="match status" value="1"/>
</dbReference>
<comment type="catalytic activity">
    <reaction evidence="7">
        <text>protoporphyrinogen IX + 3 a ubiquinone = protoporphyrin IX + 3 a ubiquinol</text>
        <dbReference type="Rhea" id="RHEA:63936"/>
        <dbReference type="Rhea" id="RHEA-COMP:9565"/>
        <dbReference type="Rhea" id="RHEA-COMP:9566"/>
        <dbReference type="ChEBI" id="CHEBI:16389"/>
        <dbReference type="ChEBI" id="CHEBI:17976"/>
        <dbReference type="ChEBI" id="CHEBI:57306"/>
        <dbReference type="ChEBI" id="CHEBI:57307"/>
    </reaction>
</comment>
<dbReference type="Gene3D" id="3.40.50.360">
    <property type="match status" value="1"/>
</dbReference>
<keyword evidence="3 7" id="KW-0547">Nucleotide-binding</keyword>
<dbReference type="RefSeq" id="WP_015699046.1">
    <property type="nucleotide sequence ID" value="NC_016818.1"/>
</dbReference>
<comment type="catalytic activity">
    <reaction evidence="7">
        <text>protoporphyrinogen IX + 3 a quinone = protoporphyrin IX + 3 a quinol</text>
        <dbReference type="Rhea" id="RHEA:65032"/>
        <dbReference type="ChEBI" id="CHEBI:24646"/>
        <dbReference type="ChEBI" id="CHEBI:57306"/>
        <dbReference type="ChEBI" id="CHEBI:57307"/>
        <dbReference type="ChEBI" id="CHEBI:132124"/>
        <dbReference type="EC" id="1.3.5.3"/>
    </reaction>
</comment>
<evidence type="ECO:0000256" key="4">
    <source>
        <dbReference type="ARBA" id="ARBA00023002"/>
    </source>
</evidence>
<dbReference type="EMBL" id="CP003244">
    <property type="protein sequence ID" value="AEX54016.1"/>
    <property type="molecule type" value="Genomic_DNA"/>
</dbReference>
<dbReference type="PATRIC" id="fig|745277.3.peg.4084"/>
<protein>
    <recommendedName>
        <fullName evidence="7">Protoporphyrinogen IX dehydrogenase [quinone]</fullName>
        <ecNumber evidence="7">1.3.5.3</ecNumber>
    </recommendedName>
    <alternativeName>
        <fullName evidence="7">Protoporphyrinogen IX dehydrogenase [menaquinone]</fullName>
    </alternativeName>
    <alternativeName>
        <fullName evidence="7">Protoporphyrinogen IX dehydrogenase [ubiquinone]</fullName>
    </alternativeName>
    <alternativeName>
        <fullName evidence="7">Protoporphyrinogen oxidase</fullName>
        <shortName evidence="7">PPO</shortName>
    </alternativeName>
</protein>
<dbReference type="Pfam" id="PF12724">
    <property type="entry name" value="Flavodoxin_5"/>
    <property type="match status" value="1"/>
</dbReference>
<dbReference type="PROSITE" id="PS50902">
    <property type="entry name" value="FLAVODOXIN_LIKE"/>
    <property type="match status" value="1"/>
</dbReference>
<feature type="domain" description="Flavodoxin-like" evidence="8">
    <location>
        <begin position="3"/>
        <end position="171"/>
    </location>
</feature>
<keyword evidence="1 7" id="KW-0285">Flavoprotein</keyword>
<dbReference type="STRING" id="745277.Rahaq2_4263"/>
<dbReference type="InterPro" id="IPR029039">
    <property type="entry name" value="Flavoprotein-like_sf"/>
</dbReference>
<keyword evidence="10" id="KW-1185">Reference proteome</keyword>
<dbReference type="GO" id="GO:0004729">
    <property type="term" value="F:oxygen-dependent protoporphyrinogen oxidase activity"/>
    <property type="evidence" value="ECO:0007669"/>
    <property type="project" value="InterPro"/>
</dbReference>
<comment type="catalytic activity">
    <reaction evidence="7">
        <text>protoporphyrinogen IX + 3 a menaquinone = protoporphyrin IX + 3 a menaquinol</text>
        <dbReference type="Rhea" id="RHEA:27409"/>
        <dbReference type="Rhea" id="RHEA-COMP:9537"/>
        <dbReference type="Rhea" id="RHEA-COMP:9539"/>
        <dbReference type="ChEBI" id="CHEBI:16374"/>
        <dbReference type="ChEBI" id="CHEBI:18151"/>
        <dbReference type="ChEBI" id="CHEBI:57306"/>
        <dbReference type="ChEBI" id="CHEBI:57307"/>
        <dbReference type="EC" id="1.3.5.3"/>
    </reaction>
</comment>
<evidence type="ECO:0000256" key="2">
    <source>
        <dbReference type="ARBA" id="ARBA00022643"/>
    </source>
</evidence>
<keyword evidence="4 7" id="KW-0560">Oxidoreductase</keyword>
<evidence type="ECO:0000256" key="5">
    <source>
        <dbReference type="ARBA" id="ARBA00023136"/>
    </source>
</evidence>
<keyword evidence="7" id="KW-0997">Cell inner membrane</keyword>
<dbReference type="GO" id="GO:0005886">
    <property type="term" value="C:plasma membrane"/>
    <property type="evidence" value="ECO:0007669"/>
    <property type="project" value="UniProtKB-SubCell"/>
</dbReference>
<evidence type="ECO:0000256" key="6">
    <source>
        <dbReference type="ARBA" id="ARBA00023244"/>
    </source>
</evidence>
<reference evidence="9 10" key="1">
    <citation type="journal article" date="2012" name="J. Bacteriol.">
        <title>Complete Genome Sequence of Rahnella aquatilis CIP 78.65.</title>
        <authorList>
            <person name="Martinez R.J."/>
            <person name="Bruce D."/>
            <person name="Detter C."/>
            <person name="Goodwin L.A."/>
            <person name="Han J."/>
            <person name="Han C.S."/>
            <person name="Held B."/>
            <person name="Land M.L."/>
            <person name="Mikhailova N."/>
            <person name="Nolan M."/>
            <person name="Pennacchio L."/>
            <person name="Pitluck S."/>
            <person name="Tapia R."/>
            <person name="Woyke T."/>
            <person name="Sobecky P.A."/>
        </authorList>
    </citation>
    <scope>NUCLEOTIDE SEQUENCE [LARGE SCALE GENOMIC DNA]</scope>
    <source>
        <strain evidence="10">ATCC 33071 / DSM 4594 / JCM 1683 / NBRC 105701 / NCIMB 13365 / CIP 78.65</strain>
    </source>
</reference>
<keyword evidence="6 7" id="KW-0627">Porphyrin biosynthesis</keyword>
<dbReference type="EC" id="1.3.5.3" evidence="7"/>
<comment type="subcellular location">
    <subcellularLocation>
        <location evidence="7">Cell inner membrane</location>
        <topology evidence="7">Peripheral membrane protein</topology>
    </subcellularLocation>
</comment>